<keyword evidence="1" id="KW-0732">Signal</keyword>
<dbReference type="AlphaFoldDB" id="A0A3G8YID4"/>
<gene>
    <name evidence="2" type="ORF">EHF33_19300</name>
</gene>
<dbReference type="OrthoDB" id="9843887at2"/>
<sequence>MRNLITLTALTALSLLSASHAQSVRSAIPSRISTATVQQAPVQMVLPSAVHATLTELEPVINEPSNQIVNPQTLGTNCRWFKVGVPPFAVGGWYVTNTFSTINGEPWVLHCHPGYVVQPVKMLDLIPSQK</sequence>
<evidence type="ECO:0000256" key="1">
    <source>
        <dbReference type="SAM" id="SignalP"/>
    </source>
</evidence>
<keyword evidence="2" id="KW-0614">Plasmid</keyword>
<organism evidence="2 3">
    <name type="scientific">Deinococcus psychrotolerans</name>
    <dbReference type="NCBI Taxonomy" id="2489213"/>
    <lineage>
        <taxon>Bacteria</taxon>
        <taxon>Thermotogati</taxon>
        <taxon>Deinococcota</taxon>
        <taxon>Deinococci</taxon>
        <taxon>Deinococcales</taxon>
        <taxon>Deinococcaceae</taxon>
        <taxon>Deinococcus</taxon>
    </lineage>
</organism>
<evidence type="ECO:0000313" key="2">
    <source>
        <dbReference type="EMBL" id="AZI45038.1"/>
    </source>
</evidence>
<proteinExistence type="predicted"/>
<dbReference type="Proteomes" id="UP000276417">
    <property type="component" value="Plasmid unnamed2"/>
</dbReference>
<evidence type="ECO:0000313" key="3">
    <source>
        <dbReference type="Proteomes" id="UP000276417"/>
    </source>
</evidence>
<evidence type="ECO:0008006" key="4">
    <source>
        <dbReference type="Google" id="ProtNLM"/>
    </source>
</evidence>
<protein>
    <recommendedName>
        <fullName evidence="4">Plastocyanin</fullName>
    </recommendedName>
</protein>
<reference evidence="2 3" key="1">
    <citation type="submission" date="2018-11" db="EMBL/GenBank/DDBJ databases">
        <title>Deinococcus shelandsis sp. nov., isolated from South Shetland Islands soil of Antarctica.</title>
        <authorList>
            <person name="Tian J."/>
        </authorList>
    </citation>
    <scope>NUCLEOTIDE SEQUENCE [LARGE SCALE GENOMIC DNA]</scope>
    <source>
        <strain evidence="2 3">S14-83T</strain>
        <plasmid evidence="2 3">unnamed2</plasmid>
    </source>
</reference>
<dbReference type="KEGG" id="dph:EHF33_19300"/>
<dbReference type="EMBL" id="CP034186">
    <property type="protein sequence ID" value="AZI45038.1"/>
    <property type="molecule type" value="Genomic_DNA"/>
</dbReference>
<accession>A0A3G8YID4</accession>
<feature type="signal peptide" evidence="1">
    <location>
        <begin position="1"/>
        <end position="21"/>
    </location>
</feature>
<geneLocation type="plasmid" evidence="2 3">
    <name>unnamed2</name>
</geneLocation>
<feature type="chain" id="PRO_5018141058" description="Plastocyanin" evidence="1">
    <location>
        <begin position="22"/>
        <end position="130"/>
    </location>
</feature>
<keyword evidence="3" id="KW-1185">Reference proteome</keyword>
<dbReference type="RefSeq" id="WP_124875258.1">
    <property type="nucleotide sequence ID" value="NZ_CP034186.1"/>
</dbReference>
<name>A0A3G8YID4_9DEIO</name>